<accession>A0ABQ1JE28</accession>
<sequence length="96" mass="10949">MKAILLVLDLVLQLAIWVLIIQAVLSWLIAFNVVNTRNGFVMSIWQALHQVTEPLLRPIRGFLPRTSGIDLAPLVLILLIIFLRYVNHLYLIPNVP</sequence>
<evidence type="ECO:0000313" key="3">
    <source>
        <dbReference type="Proteomes" id="UP000628854"/>
    </source>
</evidence>
<dbReference type="Pfam" id="PF02325">
    <property type="entry name" value="CCB3_YggT"/>
    <property type="match status" value="1"/>
</dbReference>
<evidence type="ECO:0000313" key="2">
    <source>
        <dbReference type="EMBL" id="GGB64256.1"/>
    </source>
</evidence>
<comment type="caution">
    <text evidence="2">The sequence shown here is derived from an EMBL/GenBank/DDBJ whole genome shotgun (WGS) entry which is preliminary data.</text>
</comment>
<gene>
    <name evidence="2" type="ORF">GCM10011503_11300</name>
</gene>
<proteinExistence type="predicted"/>
<dbReference type="EMBL" id="BMKF01000001">
    <property type="protein sequence ID" value="GGB64256.1"/>
    <property type="molecule type" value="Genomic_DNA"/>
</dbReference>
<evidence type="ECO:0000256" key="1">
    <source>
        <dbReference type="SAM" id="Phobius"/>
    </source>
</evidence>
<feature type="transmembrane region" description="Helical" evidence="1">
    <location>
        <begin position="12"/>
        <end position="34"/>
    </location>
</feature>
<keyword evidence="1" id="KW-0812">Transmembrane</keyword>
<keyword evidence="1" id="KW-1133">Transmembrane helix</keyword>
<reference evidence="3" key="1">
    <citation type="journal article" date="2019" name="Int. J. Syst. Evol. Microbiol.">
        <title>The Global Catalogue of Microorganisms (GCM) 10K type strain sequencing project: providing services to taxonomists for standard genome sequencing and annotation.</title>
        <authorList>
            <consortium name="The Broad Institute Genomics Platform"/>
            <consortium name="The Broad Institute Genome Sequencing Center for Infectious Disease"/>
            <person name="Wu L."/>
            <person name="Ma J."/>
        </authorList>
    </citation>
    <scope>NUCLEOTIDE SEQUENCE [LARGE SCALE GENOMIC DNA]</scope>
    <source>
        <strain evidence="3">CGMCC 1.15928</strain>
    </source>
</reference>
<keyword evidence="3" id="KW-1185">Reference proteome</keyword>
<protein>
    <submittedName>
        <fullName evidence="2">YggT family protein</fullName>
    </submittedName>
</protein>
<name>A0ABQ1JE28_9PROT</name>
<dbReference type="Proteomes" id="UP000628854">
    <property type="component" value="Unassembled WGS sequence"/>
</dbReference>
<dbReference type="RefSeq" id="WP_084391662.1">
    <property type="nucleotide sequence ID" value="NZ_BMKF01000001.1"/>
</dbReference>
<feature type="transmembrane region" description="Helical" evidence="1">
    <location>
        <begin position="67"/>
        <end position="86"/>
    </location>
</feature>
<dbReference type="InterPro" id="IPR003425">
    <property type="entry name" value="CCB3/YggT"/>
</dbReference>
<keyword evidence="1" id="KW-0472">Membrane</keyword>
<organism evidence="2 3">
    <name type="scientific">Henriciella pelagia</name>
    <dbReference type="NCBI Taxonomy" id="1977912"/>
    <lineage>
        <taxon>Bacteria</taxon>
        <taxon>Pseudomonadati</taxon>
        <taxon>Pseudomonadota</taxon>
        <taxon>Alphaproteobacteria</taxon>
        <taxon>Hyphomonadales</taxon>
        <taxon>Hyphomonadaceae</taxon>
        <taxon>Henriciella</taxon>
    </lineage>
</organism>